<dbReference type="GO" id="GO:0008893">
    <property type="term" value="F:guanosine-3',5'-bis(diphosphate) 3'-diphosphatase activity"/>
    <property type="evidence" value="ECO:0007669"/>
    <property type="project" value="TreeGrafter"/>
</dbReference>
<dbReference type="OrthoDB" id="9805041at2"/>
<evidence type="ECO:0000259" key="4">
    <source>
        <dbReference type="PROSITE" id="PS51671"/>
    </source>
</evidence>
<dbReference type="InterPro" id="IPR002912">
    <property type="entry name" value="ACT_dom"/>
</dbReference>
<dbReference type="STRING" id="889378.Spiaf_1825"/>
<dbReference type="HOGENOM" id="CLU_012300_3_0_12"/>
<evidence type="ECO:0000256" key="1">
    <source>
        <dbReference type="ARBA" id="ARBA00025704"/>
    </source>
</evidence>
<sequence length="674" mass="76595">MVHDLDSFAAILTPYSPAEQEQIMRAARTSKKLHQGQMRESGDEYYTHPLQVAEILVGMRLDPPGIIGALLHDVLEDTTMSRQELREQFGKDVEALVNGVTKISLVKAKNKSVQEAETIRKMLFAMVKDIRVILIKLADKLHNMRTLGFKNQQRRIAIAQECLDIYAPLAGRLGISWLKDELEDLSLKHINPQAYAQIKAFVAQKKQERGDYLQRVQKAIYDEADKEGFSISVETRAKHFYSIYNKMRRRSKDLDEIYDTLGIRILCNSPTDCYALLGLVHKLWMPIEGRFKDYIAMPKSNRYQSLHTTVMCFGGRLIEIQIRTFAMHNTAEFGVAAHWLYKDNTPGSPQSHDLAIINRVRSLNGLKITSNEFLDEIKREILKGSIYVFTPKGDAVQLPKGATAIDFAYHIHTEIGDHISGAKADGAIIPLREPLRNTQVIEIMTSPQAHPHVHWLRYVRTTRARSKIRHWLNKHDENLILDKSIVARKRGSAQEQPLPPKSPAKTKSSEVDTSTIMDTKKVGVRIGDERNLMIRFANCCHPKTGDPIVGYVSRGRGIIVHHRDCKNLKHISEIENRTIEVEWETVSPKVTRRLQVTARKTPNLFSEIEGAIRKVHGHLIEGRVDESDNGNLDARFTLEIERAADMESIIRAIRSLPSILTIAKLDPHPNPSVF</sequence>
<dbReference type="eggNOG" id="COG0317">
    <property type="taxonomic scope" value="Bacteria"/>
</dbReference>
<evidence type="ECO:0000313" key="7">
    <source>
        <dbReference type="EMBL" id="AFG37882.1"/>
    </source>
</evidence>
<dbReference type="FunFam" id="3.10.20.30:FF:000002">
    <property type="entry name" value="GTP pyrophosphokinase (RelA/SpoT)"/>
    <property type="match status" value="1"/>
</dbReference>
<feature type="region of interest" description="Disordered" evidence="3">
    <location>
        <begin position="490"/>
        <end position="513"/>
    </location>
</feature>
<dbReference type="InterPro" id="IPR033655">
    <property type="entry name" value="TGS_RelA/SpoT"/>
</dbReference>
<dbReference type="PROSITE" id="PS51671">
    <property type="entry name" value="ACT"/>
    <property type="match status" value="1"/>
</dbReference>
<dbReference type="PROSITE" id="PS51880">
    <property type="entry name" value="TGS"/>
    <property type="match status" value="1"/>
</dbReference>
<evidence type="ECO:0000256" key="2">
    <source>
        <dbReference type="RuleBase" id="RU003847"/>
    </source>
</evidence>
<dbReference type="SUPFAM" id="SSF109604">
    <property type="entry name" value="HD-domain/PDEase-like"/>
    <property type="match status" value="1"/>
</dbReference>
<dbReference type="InterPro" id="IPR006674">
    <property type="entry name" value="HD_domain"/>
</dbReference>
<evidence type="ECO:0000313" key="8">
    <source>
        <dbReference type="Proteomes" id="UP000007383"/>
    </source>
</evidence>
<dbReference type="InterPro" id="IPR004095">
    <property type="entry name" value="TGS"/>
</dbReference>
<dbReference type="GO" id="GO:0015969">
    <property type="term" value="P:guanosine tetraphosphate metabolic process"/>
    <property type="evidence" value="ECO:0007669"/>
    <property type="project" value="InterPro"/>
</dbReference>
<dbReference type="FunFam" id="3.30.460.10:FF:000001">
    <property type="entry name" value="GTP pyrophosphokinase RelA"/>
    <property type="match status" value="1"/>
</dbReference>
<dbReference type="PROSITE" id="PS51831">
    <property type="entry name" value="HD"/>
    <property type="match status" value="1"/>
</dbReference>
<dbReference type="GO" id="GO:0042594">
    <property type="term" value="P:response to starvation"/>
    <property type="evidence" value="ECO:0007669"/>
    <property type="project" value="TreeGrafter"/>
</dbReference>
<dbReference type="SMART" id="SM00954">
    <property type="entry name" value="RelA_SpoT"/>
    <property type="match status" value="1"/>
</dbReference>
<organism evidence="7 8">
    <name type="scientific">Spirochaeta africana (strain ATCC 700263 / DSM 8902 / Z-7692)</name>
    <dbReference type="NCBI Taxonomy" id="889378"/>
    <lineage>
        <taxon>Bacteria</taxon>
        <taxon>Pseudomonadati</taxon>
        <taxon>Spirochaetota</taxon>
        <taxon>Spirochaetia</taxon>
        <taxon>Spirochaetales</taxon>
        <taxon>Spirochaetaceae</taxon>
        <taxon>Spirochaeta</taxon>
    </lineage>
</organism>
<dbReference type="SMART" id="SM00471">
    <property type="entry name" value="HDc"/>
    <property type="match status" value="1"/>
</dbReference>
<dbReference type="Pfam" id="PF02824">
    <property type="entry name" value="TGS"/>
    <property type="match status" value="1"/>
</dbReference>
<feature type="domain" description="HD" evidence="5">
    <location>
        <begin position="45"/>
        <end position="144"/>
    </location>
</feature>
<dbReference type="Pfam" id="PF04607">
    <property type="entry name" value="RelA_SpoT"/>
    <property type="match status" value="1"/>
</dbReference>
<dbReference type="Pfam" id="PF13328">
    <property type="entry name" value="HD_4"/>
    <property type="match status" value="1"/>
</dbReference>
<dbReference type="InterPro" id="IPR007685">
    <property type="entry name" value="RelA_SpoT"/>
</dbReference>
<dbReference type="InterPro" id="IPR004811">
    <property type="entry name" value="RelA/Spo_fam"/>
</dbReference>
<dbReference type="GO" id="GO:0005886">
    <property type="term" value="C:plasma membrane"/>
    <property type="evidence" value="ECO:0007669"/>
    <property type="project" value="TreeGrafter"/>
</dbReference>
<dbReference type="RefSeq" id="WP_014455865.1">
    <property type="nucleotide sequence ID" value="NC_017098.1"/>
</dbReference>
<comment type="pathway">
    <text evidence="1">Purine metabolism.</text>
</comment>
<comment type="similarity">
    <text evidence="2">Belongs to the relA/spoT family.</text>
</comment>
<dbReference type="KEGG" id="sfc:Spiaf_1825"/>
<dbReference type="PANTHER" id="PTHR21262:SF31">
    <property type="entry name" value="GTP PYROPHOSPHOKINASE"/>
    <property type="match status" value="1"/>
</dbReference>
<dbReference type="InterPro" id="IPR003607">
    <property type="entry name" value="HD/PDEase_dom"/>
</dbReference>
<dbReference type="Gene3D" id="1.10.3210.10">
    <property type="entry name" value="Hypothetical protein af1432"/>
    <property type="match status" value="1"/>
</dbReference>
<dbReference type="FunFam" id="1.10.3210.10:FF:000001">
    <property type="entry name" value="GTP pyrophosphokinase RelA"/>
    <property type="match status" value="1"/>
</dbReference>
<dbReference type="PANTHER" id="PTHR21262">
    <property type="entry name" value="GUANOSINE-3',5'-BIS DIPHOSPHATE 3'-PYROPHOSPHOHYDROLASE"/>
    <property type="match status" value="1"/>
</dbReference>
<dbReference type="InterPro" id="IPR012676">
    <property type="entry name" value="TGS-like"/>
</dbReference>
<dbReference type="SUPFAM" id="SSF81301">
    <property type="entry name" value="Nucleotidyltransferase"/>
    <property type="match status" value="1"/>
</dbReference>
<feature type="domain" description="TGS" evidence="6">
    <location>
        <begin position="384"/>
        <end position="445"/>
    </location>
</feature>
<proteinExistence type="inferred from homology"/>
<evidence type="ECO:0000256" key="3">
    <source>
        <dbReference type="SAM" id="MobiDB-lite"/>
    </source>
</evidence>
<comment type="function">
    <text evidence="2">In eubacteria ppGpp (guanosine 3'-diphosphate 5'-diphosphate) is a mediator of the stringent response that coordinates a variety of cellular activities in response to changes in nutritional abundance.</text>
</comment>
<reference evidence="8" key="1">
    <citation type="journal article" date="2013" name="Stand. Genomic Sci.">
        <title>Complete genome sequence of the halophilic bacterium Spirochaeta africana type strain (Z-7692(T)) from the alkaline Lake Magadi in the East African Rift.</title>
        <authorList>
            <person name="Liolos K."/>
            <person name="Abt B."/>
            <person name="Scheuner C."/>
            <person name="Teshima H."/>
            <person name="Held B."/>
            <person name="Lapidus A."/>
            <person name="Nolan M."/>
            <person name="Lucas S."/>
            <person name="Deshpande S."/>
            <person name="Cheng J.F."/>
            <person name="Tapia R."/>
            <person name="Goodwin L.A."/>
            <person name="Pitluck S."/>
            <person name="Pagani I."/>
            <person name="Ivanova N."/>
            <person name="Mavromatis K."/>
            <person name="Mikhailova N."/>
            <person name="Huntemann M."/>
            <person name="Pati A."/>
            <person name="Chen A."/>
            <person name="Palaniappan K."/>
            <person name="Land M."/>
            <person name="Rohde M."/>
            <person name="Tindall B.J."/>
            <person name="Detter J.C."/>
            <person name="Goker M."/>
            <person name="Bristow J."/>
            <person name="Eisen J.A."/>
            <person name="Markowitz V."/>
            <person name="Hugenholtz P."/>
            <person name="Woyke T."/>
            <person name="Klenk H.P."/>
            <person name="Kyrpides N.C."/>
        </authorList>
    </citation>
    <scope>NUCLEOTIDE SEQUENCE</scope>
    <source>
        <strain evidence="8">ATCC 700263 / DSM 8902 / Z-7692</strain>
    </source>
</reference>
<dbReference type="Proteomes" id="UP000007383">
    <property type="component" value="Chromosome"/>
</dbReference>
<dbReference type="InterPro" id="IPR043519">
    <property type="entry name" value="NT_sf"/>
</dbReference>
<dbReference type="CDD" id="cd05399">
    <property type="entry name" value="NT_Rel-Spo_like"/>
    <property type="match status" value="1"/>
</dbReference>
<keyword evidence="8" id="KW-1185">Reference proteome</keyword>
<dbReference type="GO" id="GO:0008728">
    <property type="term" value="F:GTP diphosphokinase activity"/>
    <property type="evidence" value="ECO:0007669"/>
    <property type="project" value="TreeGrafter"/>
</dbReference>
<dbReference type="CDD" id="cd01668">
    <property type="entry name" value="TGS_RSH"/>
    <property type="match status" value="1"/>
</dbReference>
<dbReference type="AlphaFoldDB" id="H9UK39"/>
<evidence type="ECO:0000259" key="6">
    <source>
        <dbReference type="PROSITE" id="PS51880"/>
    </source>
</evidence>
<dbReference type="PATRIC" id="fig|889378.3.peg.1814"/>
<dbReference type="NCBIfam" id="TIGR00691">
    <property type="entry name" value="spoT_relA"/>
    <property type="match status" value="1"/>
</dbReference>
<feature type="domain" description="ACT" evidence="4">
    <location>
        <begin position="593"/>
        <end position="667"/>
    </location>
</feature>
<evidence type="ECO:0000259" key="5">
    <source>
        <dbReference type="PROSITE" id="PS51831"/>
    </source>
</evidence>
<accession>H9UK39</accession>
<dbReference type="Gene3D" id="3.30.70.260">
    <property type="match status" value="1"/>
</dbReference>
<dbReference type="SUPFAM" id="SSF81271">
    <property type="entry name" value="TGS-like"/>
    <property type="match status" value="1"/>
</dbReference>
<dbReference type="EMBL" id="CP003282">
    <property type="protein sequence ID" value="AFG37882.1"/>
    <property type="molecule type" value="Genomic_DNA"/>
</dbReference>
<dbReference type="InterPro" id="IPR012675">
    <property type="entry name" value="Beta-grasp_dom_sf"/>
</dbReference>
<gene>
    <name evidence="7" type="ordered locus">Spiaf_1825</name>
</gene>
<dbReference type="GO" id="GO:0015949">
    <property type="term" value="P:nucleobase-containing small molecule interconversion"/>
    <property type="evidence" value="ECO:0007669"/>
    <property type="project" value="UniProtKB-ARBA"/>
</dbReference>
<protein>
    <submittedName>
        <fullName evidence="7">(P)ppGpp synthetase, RelA/SpoT family</fullName>
    </submittedName>
</protein>
<dbReference type="Gene3D" id="3.30.460.10">
    <property type="entry name" value="Beta Polymerase, domain 2"/>
    <property type="match status" value="1"/>
</dbReference>
<name>H9UK39_SPIAZ</name>
<dbReference type="Gene3D" id="3.10.20.30">
    <property type="match status" value="1"/>
</dbReference>
<dbReference type="CDD" id="cd00077">
    <property type="entry name" value="HDc"/>
    <property type="match status" value="1"/>
</dbReference>